<dbReference type="PANTHER" id="PTHR46467:SF1">
    <property type="entry name" value="TETHER CONTAINING UBX DOMAIN FOR GLUT4"/>
    <property type="match status" value="1"/>
</dbReference>
<dbReference type="AlphaFoldDB" id="A0A9P6RP67"/>
<reference evidence="3" key="1">
    <citation type="journal article" date="2020" name="Fungal Divers.">
        <title>Resolving the Mortierellaceae phylogeny through synthesis of multi-gene phylogenetics and phylogenomics.</title>
        <authorList>
            <person name="Vandepol N."/>
            <person name="Liber J."/>
            <person name="Desiro A."/>
            <person name="Na H."/>
            <person name="Kennedy M."/>
            <person name="Barry K."/>
            <person name="Grigoriev I.V."/>
            <person name="Miller A.N."/>
            <person name="O'Donnell K."/>
            <person name="Stajich J.E."/>
            <person name="Bonito G."/>
        </authorList>
    </citation>
    <scope>NUCLEOTIDE SEQUENCE</scope>
    <source>
        <strain evidence="3">REB-010B</strain>
    </source>
</reference>
<dbReference type="EMBL" id="JAAAIP010000199">
    <property type="protein sequence ID" value="KAG0322902.1"/>
    <property type="molecule type" value="Genomic_DNA"/>
</dbReference>
<dbReference type="OrthoDB" id="440781at2759"/>
<feature type="region of interest" description="Disordered" evidence="1">
    <location>
        <begin position="225"/>
        <end position="286"/>
    </location>
</feature>
<dbReference type="Gene3D" id="3.10.20.90">
    <property type="entry name" value="Phosphatidylinositol 3-kinase Catalytic Subunit, Chain A, domain 1"/>
    <property type="match status" value="2"/>
</dbReference>
<protein>
    <submittedName>
        <fullName evidence="3">Tether containing UBX domain for GLUT4</fullName>
    </submittedName>
</protein>
<dbReference type="Pfam" id="PF00789">
    <property type="entry name" value="UBX"/>
    <property type="match status" value="1"/>
</dbReference>
<gene>
    <name evidence="3" type="primary">ASPSCR1</name>
    <name evidence="3" type="ORF">BGZ99_003003</name>
</gene>
<dbReference type="InterPro" id="IPR001012">
    <property type="entry name" value="UBX_dom"/>
</dbReference>
<dbReference type="Proteomes" id="UP000738325">
    <property type="component" value="Unassembled WGS sequence"/>
</dbReference>
<evidence type="ECO:0000313" key="3">
    <source>
        <dbReference type="EMBL" id="KAG0322902.1"/>
    </source>
</evidence>
<dbReference type="GO" id="GO:0012506">
    <property type="term" value="C:vesicle membrane"/>
    <property type="evidence" value="ECO:0007669"/>
    <property type="project" value="TreeGrafter"/>
</dbReference>
<dbReference type="CDD" id="cd16105">
    <property type="entry name" value="Ubl_ASPSCR1_like"/>
    <property type="match status" value="1"/>
</dbReference>
<keyword evidence="4" id="KW-1185">Reference proteome</keyword>
<feature type="region of interest" description="Disordered" evidence="1">
    <location>
        <begin position="321"/>
        <end position="357"/>
    </location>
</feature>
<feature type="compositionally biased region" description="Polar residues" evidence="1">
    <location>
        <begin position="347"/>
        <end position="357"/>
    </location>
</feature>
<evidence type="ECO:0000313" key="4">
    <source>
        <dbReference type="Proteomes" id="UP000738325"/>
    </source>
</evidence>
<dbReference type="InterPro" id="IPR059238">
    <property type="entry name" value="UBX1_UBXN9"/>
</dbReference>
<dbReference type="CDD" id="cd17075">
    <property type="entry name" value="UBX1_UBXN9"/>
    <property type="match status" value="1"/>
</dbReference>
<feature type="compositionally biased region" description="Polar residues" evidence="1">
    <location>
        <begin position="720"/>
        <end position="731"/>
    </location>
</feature>
<feature type="region of interest" description="Disordered" evidence="1">
    <location>
        <begin position="695"/>
        <end position="771"/>
    </location>
</feature>
<comment type="caution">
    <text evidence="3">The sequence shown here is derived from an EMBL/GenBank/DDBJ whole genome shotgun (WGS) entry which is preliminary data.</text>
</comment>
<dbReference type="GO" id="GO:0005737">
    <property type="term" value="C:cytoplasm"/>
    <property type="evidence" value="ECO:0007669"/>
    <property type="project" value="TreeGrafter"/>
</dbReference>
<feature type="region of interest" description="Disordered" evidence="1">
    <location>
        <begin position="476"/>
        <end position="507"/>
    </location>
</feature>
<feature type="compositionally biased region" description="Low complexity" evidence="1">
    <location>
        <begin position="707"/>
        <end position="719"/>
    </location>
</feature>
<evidence type="ECO:0000259" key="2">
    <source>
        <dbReference type="PROSITE" id="PS50033"/>
    </source>
</evidence>
<feature type="compositionally biased region" description="Gly residues" evidence="1">
    <location>
        <begin position="751"/>
        <end position="762"/>
    </location>
</feature>
<dbReference type="InterPro" id="IPR021569">
    <property type="entry name" value="TUG-UBL1"/>
</dbReference>
<dbReference type="SUPFAM" id="SSF54236">
    <property type="entry name" value="Ubiquitin-like"/>
    <property type="match status" value="2"/>
</dbReference>
<proteinExistence type="predicted"/>
<dbReference type="GO" id="GO:0006886">
    <property type="term" value="P:intracellular protein transport"/>
    <property type="evidence" value="ECO:0007669"/>
    <property type="project" value="TreeGrafter"/>
</dbReference>
<organism evidence="3 4">
    <name type="scientific">Dissophora globulifera</name>
    <dbReference type="NCBI Taxonomy" id="979702"/>
    <lineage>
        <taxon>Eukaryota</taxon>
        <taxon>Fungi</taxon>
        <taxon>Fungi incertae sedis</taxon>
        <taxon>Mucoromycota</taxon>
        <taxon>Mortierellomycotina</taxon>
        <taxon>Mortierellomycetes</taxon>
        <taxon>Mortierellales</taxon>
        <taxon>Mortierellaceae</taxon>
        <taxon>Dissophora</taxon>
    </lineage>
</organism>
<dbReference type="PANTHER" id="PTHR46467">
    <property type="entry name" value="TETHER CONTAINING UBX DOMAIN FOR GLUT4"/>
    <property type="match status" value="1"/>
</dbReference>
<feature type="domain" description="UBX" evidence="2">
    <location>
        <begin position="593"/>
        <end position="669"/>
    </location>
</feature>
<dbReference type="CDD" id="cd16118">
    <property type="entry name" value="UBX2_UBXN9"/>
    <property type="match status" value="1"/>
</dbReference>
<evidence type="ECO:0000256" key="1">
    <source>
        <dbReference type="SAM" id="MobiDB-lite"/>
    </source>
</evidence>
<dbReference type="PROSITE" id="PS50033">
    <property type="entry name" value="UBX"/>
    <property type="match status" value="1"/>
</dbReference>
<feature type="region of interest" description="Disordered" evidence="1">
    <location>
        <begin position="384"/>
        <end position="438"/>
    </location>
</feature>
<dbReference type="Pfam" id="PF11470">
    <property type="entry name" value="TUG-UBL1"/>
    <property type="match status" value="1"/>
</dbReference>
<sequence length="771" mass="84197">MASNLTVFLGGGKKQLVKTTPTMILRQVVNTVCEKQSYPDPESYGLKSGKNFLDLSLSIRYANIAPGAKLELARVPKDKSAPTHVDLALQLEDGGRVVKSFAITTTLWDVLLGFETASNGTLNLTQRSGVPQSAAASKNIFSLQRLRKVAKPSAEVYLLPVVILLEREYVSIPTLKTTTLQLAGLLKGNAVFRVMMRFTDATIEDFMEDIQRDYSRSAVAASNAAESTEASSSSSSPSSESSAVVTASPDSPKTPVAAPVSTQPPPSPKKQASSSSHGSPHRQFTTDKTAGERDFMMAQDAYHGGSQSDLGINIQGIQVPLPGMTNRSGGVESESREGPVVAPGPSSDINIQRQTPTQDMNAAMIEASQEIRQLREQQTQAALTDRVKKLSKSSDSSDRDRFVRSLPPGAFTEEPQNEMDIDPIPHRSESPTSTLPDQDDVVRQIAHRVSMQLKEAQQRGDSMTDYHSLIAQEIEREQRAGVLPSTPTESRNNSIRRSKDKAEESPLLIATPDSKSSTTVEEPFNRNVKVFRPPADNATPLSNQIDLPDDFYTLTSQDVMKLMNGQKAKREEQEKQGFKTAAVRAEEEKARERRYPKTIIRIRFPDRVQLQATFRSQETVGDLRKWVTSACVGQGEKFDLYTTPPKKILANDAQTLYQAGLAPQSIVYFSWADSKLNQTPPFLNGAHMALMEDLPIPGQEPTESKSETQTSSTPEPTQTVSRTGSIPPMTQQDRRLSARMSTDKPGISISSGGGSSGSGGGLPKWMKLSKK</sequence>
<dbReference type="SMART" id="SM00166">
    <property type="entry name" value="UBX"/>
    <property type="match status" value="1"/>
</dbReference>
<accession>A0A9P6RP67</accession>
<feature type="compositionally biased region" description="Low complexity" evidence="1">
    <location>
        <begin position="225"/>
        <end position="261"/>
    </location>
</feature>
<dbReference type="InterPro" id="IPR029071">
    <property type="entry name" value="Ubiquitin-like_domsf"/>
</dbReference>
<dbReference type="GO" id="GO:0005634">
    <property type="term" value="C:nucleus"/>
    <property type="evidence" value="ECO:0007669"/>
    <property type="project" value="TreeGrafter"/>
</dbReference>
<name>A0A9P6RP67_9FUNG</name>